<evidence type="ECO:0000313" key="3">
    <source>
        <dbReference type="EMBL" id="KUK87586.1"/>
    </source>
</evidence>
<evidence type="ECO:0000259" key="2">
    <source>
        <dbReference type="Pfam" id="PF11954"/>
    </source>
</evidence>
<feature type="domain" description="Beta-lactamase-related" evidence="1">
    <location>
        <begin position="42"/>
        <end position="353"/>
    </location>
</feature>
<dbReference type="PATRIC" id="fig|1635277.3.peg.1165"/>
<dbReference type="AlphaFoldDB" id="A0A101I2I2"/>
<reference evidence="4" key="1">
    <citation type="journal article" date="2015" name="MBio">
        <title>Genome-Resolved Metagenomic Analysis Reveals Roles for Candidate Phyla and Other Microbial Community Members in Biogeochemical Transformations in Oil Reservoirs.</title>
        <authorList>
            <person name="Hu P."/>
            <person name="Tom L."/>
            <person name="Singh A."/>
            <person name="Thomas B.C."/>
            <person name="Baker B.J."/>
            <person name="Piceno Y.M."/>
            <person name="Andersen G.L."/>
            <person name="Banfield J.F."/>
        </authorList>
    </citation>
    <scope>NUCLEOTIDE SEQUENCE [LARGE SCALE GENOMIC DNA]</scope>
</reference>
<dbReference type="InterPro" id="IPR021860">
    <property type="entry name" value="Peptidase_S12_Pab87-rel_C"/>
</dbReference>
<accession>A0A101I2I2</accession>
<dbReference type="PANTHER" id="PTHR46825:SF15">
    <property type="entry name" value="BETA-LACTAMASE-RELATED DOMAIN-CONTAINING PROTEIN"/>
    <property type="match status" value="1"/>
</dbReference>
<feature type="domain" description="Peptidase S12 Pab87-related C-terminal" evidence="2">
    <location>
        <begin position="396"/>
        <end position="489"/>
    </location>
</feature>
<dbReference type="EMBL" id="LGGX01000003">
    <property type="protein sequence ID" value="KUK87586.1"/>
    <property type="molecule type" value="Genomic_DNA"/>
</dbReference>
<comment type="caution">
    <text evidence="3">The sequence shown here is derived from an EMBL/GenBank/DDBJ whole genome shotgun (WGS) entry which is preliminary data.</text>
</comment>
<dbReference type="Pfam" id="PF00144">
    <property type="entry name" value="Beta-lactamase"/>
    <property type="match status" value="1"/>
</dbReference>
<dbReference type="Pfam" id="PF11954">
    <property type="entry name" value="DUF3471"/>
    <property type="match status" value="1"/>
</dbReference>
<dbReference type="InterPro" id="IPR001466">
    <property type="entry name" value="Beta-lactam-related"/>
</dbReference>
<proteinExistence type="predicted"/>
<sequence>MRIFKNLLLLLILIFFLNSYQKDFSQQSERIDIFIDSILKVHNGVGLSIGIVYKDSLIYAKGYGFSNYEEKRKVTEKTLFAIGSCTKSFTATAVSILVQDGKLEFDKPLKEYLPDFQLYDDVSEKIATPTDILTHRIGLPRHDFMWYGSQFSREEIYRRLKYLKPNCSIRTKFQYQNHMYLLAGYLVEKVSNISWENFVSEKILKPLHMDNTNFSTEVMRESDDYALPYNFDGEKFVRMDFREFPAMGPAGTINSNVLDMSKWIIFILNKGKGTNILSSDYIENMITPKMIVSEKSSYPERSFRTYGMGWFIEYYRGRYHIFHGGNIDGFSAQMGIFPEDSFGVVILSNSNSSSIPFIVEMYVSELMLGLEPTPWSDRVKETENVRSKNVKTHDVQKKGTKPQHRLKEYTGLYEDKGYGRVLIEYKKNKLLLNFNEFTFDLKHLHYDVFKAVSKNIEDMDLIVSFESDKNGRISKVLIPLEPSGDDIIFEKVPEDEFSSLDYLKNFEGEYVLQNDTLEINLTKDGYLTLFLKGQKPMKIVPVEKNYFEFKDLKGFFVKFGEKNGKIINVDIIQPNGTFKFKKVE</sequence>
<name>A0A101I2I2_UNCT6</name>
<dbReference type="Gene3D" id="2.40.128.600">
    <property type="match status" value="1"/>
</dbReference>
<dbReference type="InterPro" id="IPR050491">
    <property type="entry name" value="AmpC-like"/>
</dbReference>
<dbReference type="SUPFAM" id="SSF56601">
    <property type="entry name" value="beta-lactamase/transpeptidase-like"/>
    <property type="match status" value="1"/>
</dbReference>
<organism evidence="3 4">
    <name type="scientific">candidate division TA06 bacterium 34_109</name>
    <dbReference type="NCBI Taxonomy" id="1635277"/>
    <lineage>
        <taxon>Bacteria</taxon>
        <taxon>Bacteria division TA06</taxon>
    </lineage>
</organism>
<evidence type="ECO:0000259" key="1">
    <source>
        <dbReference type="Pfam" id="PF00144"/>
    </source>
</evidence>
<dbReference type="Gene3D" id="3.40.710.10">
    <property type="entry name" value="DD-peptidase/beta-lactamase superfamily"/>
    <property type="match status" value="1"/>
</dbReference>
<dbReference type="InterPro" id="IPR012338">
    <property type="entry name" value="Beta-lactam/transpept-like"/>
</dbReference>
<dbReference type="PANTHER" id="PTHR46825">
    <property type="entry name" value="D-ALANYL-D-ALANINE-CARBOXYPEPTIDASE/ENDOPEPTIDASE AMPH"/>
    <property type="match status" value="1"/>
</dbReference>
<evidence type="ECO:0000313" key="4">
    <source>
        <dbReference type="Proteomes" id="UP000053467"/>
    </source>
</evidence>
<dbReference type="Proteomes" id="UP000053467">
    <property type="component" value="Unassembled WGS sequence"/>
</dbReference>
<protein>
    <submittedName>
        <fullName evidence="3">Beta-lactamase class C, penicillin binding protein</fullName>
    </submittedName>
</protein>
<gene>
    <name evidence="3" type="ORF">XE03_0477</name>
</gene>